<evidence type="ECO:0000256" key="1">
    <source>
        <dbReference type="ARBA" id="ARBA00022670"/>
    </source>
</evidence>
<feature type="region of interest" description="Disordered" evidence="7">
    <location>
        <begin position="208"/>
        <end position="229"/>
    </location>
</feature>
<dbReference type="Gene3D" id="1.10.390.10">
    <property type="entry name" value="Neutral Protease Domain 2"/>
    <property type="match status" value="1"/>
</dbReference>
<keyword evidence="5" id="KW-0862">Zinc</keyword>
<dbReference type="PANTHER" id="PTHR33794:SF1">
    <property type="entry name" value="BACILLOLYSIN"/>
    <property type="match status" value="1"/>
</dbReference>
<comment type="caution">
    <text evidence="9">The sequence shown here is derived from an EMBL/GenBank/DDBJ whole genome shotgun (WGS) entry which is preliminary data.</text>
</comment>
<dbReference type="InterPro" id="IPR027268">
    <property type="entry name" value="Peptidase_M4/M1_CTD_sf"/>
</dbReference>
<sequence length="506" mass="55155">MMRKKMIWSATAALFITMGVPIYKHGGPMDQSPIVKAQDIDAKGVAEAYLKEQAHALKLPQDLSGLSYVNTVQTEAGSYVRYQQTVNGYQVFGRQLAVTVDPSGKVTLAVSDYVPYTSVERVEDKLSKSQAESKAHKWIGDKGEGDWGTTKNTFGYVIQNGKAIPAYKVIVHAKAPFGAWETIVHAGTGKLMKKKDLNQKAMGSGQVFYPNPVESNGSASNLADNNDADSPELTAQLKTVALQGLDGSGTLTGDFVYVYSKAKTKNKSNVFRYTRSDDRFEDVMAYYHLDRLQRYIQSLGFTNINNRSITANVNTYKGDNSFYSPTKKDLTFGSGGVDDAEDAGVIAHEYGHSIQDNQVPGYGDSIEGGSMGEGFGDYLGAVYEDALSGNSFGRACVAEWDATSYSEGDPPCLRRLDENKVYPKDAVGEVHADGEIWSQPLYELASALGRDAATKIILQSHWSLTPNASFNDGARAIKQADELINRGKNGKLIDRIFNARGLATNK</sequence>
<dbReference type="Proteomes" id="UP001172721">
    <property type="component" value="Unassembled WGS sequence"/>
</dbReference>
<dbReference type="EMBL" id="JAUHTR010000003">
    <property type="protein sequence ID" value="MDN4524518.1"/>
    <property type="molecule type" value="Genomic_DNA"/>
</dbReference>
<dbReference type="RefSeq" id="WP_301165562.1">
    <property type="nucleotide sequence ID" value="NZ_JAUHTR010000003.1"/>
</dbReference>
<proteinExistence type="predicted"/>
<gene>
    <name evidence="9" type="ORF">QYB97_08535</name>
</gene>
<evidence type="ECO:0000256" key="2">
    <source>
        <dbReference type="ARBA" id="ARBA00022723"/>
    </source>
</evidence>
<dbReference type="Pfam" id="PF02128">
    <property type="entry name" value="Peptidase_M36"/>
    <property type="match status" value="1"/>
</dbReference>
<dbReference type="InterPro" id="IPR011096">
    <property type="entry name" value="FTP_domain"/>
</dbReference>
<organism evidence="9 10">
    <name type="scientific">Fictibacillus fluitans</name>
    <dbReference type="NCBI Taxonomy" id="3058422"/>
    <lineage>
        <taxon>Bacteria</taxon>
        <taxon>Bacillati</taxon>
        <taxon>Bacillota</taxon>
        <taxon>Bacilli</taxon>
        <taxon>Bacillales</taxon>
        <taxon>Fictibacillaceae</taxon>
        <taxon>Fictibacillus</taxon>
    </lineage>
</organism>
<keyword evidence="4" id="KW-0378">Hydrolase</keyword>
<dbReference type="Pfam" id="PF07504">
    <property type="entry name" value="FTP"/>
    <property type="match status" value="1"/>
</dbReference>
<evidence type="ECO:0000256" key="6">
    <source>
        <dbReference type="ARBA" id="ARBA00023049"/>
    </source>
</evidence>
<reference evidence="9" key="1">
    <citation type="submission" date="2023-07" db="EMBL/GenBank/DDBJ databases">
        <title>Fictibacillus sp. isolated from freshwater pond.</title>
        <authorList>
            <person name="Kirdat K."/>
            <person name="Bhat A."/>
            <person name="Mourya A."/>
            <person name="Yadav A."/>
        </authorList>
    </citation>
    <scope>NUCLEOTIDE SEQUENCE</scope>
    <source>
        <strain evidence="9">NE201</strain>
    </source>
</reference>
<keyword evidence="6" id="KW-0482">Metalloprotease</keyword>
<dbReference type="PANTHER" id="PTHR33794">
    <property type="entry name" value="BACILLOLYSIN"/>
    <property type="match status" value="1"/>
</dbReference>
<feature type="compositionally biased region" description="Polar residues" evidence="7">
    <location>
        <begin position="213"/>
        <end position="224"/>
    </location>
</feature>
<evidence type="ECO:0000313" key="10">
    <source>
        <dbReference type="Proteomes" id="UP001172721"/>
    </source>
</evidence>
<protein>
    <submittedName>
        <fullName evidence="9">M36 family metallopeptidase</fullName>
    </submittedName>
</protein>
<evidence type="ECO:0000259" key="8">
    <source>
        <dbReference type="Pfam" id="PF07504"/>
    </source>
</evidence>
<keyword evidence="10" id="KW-1185">Reference proteome</keyword>
<evidence type="ECO:0000256" key="4">
    <source>
        <dbReference type="ARBA" id="ARBA00022801"/>
    </source>
</evidence>
<keyword evidence="1" id="KW-0645">Protease</keyword>
<name>A0ABT8HUR7_9BACL</name>
<evidence type="ECO:0000256" key="7">
    <source>
        <dbReference type="SAM" id="MobiDB-lite"/>
    </source>
</evidence>
<feature type="domain" description="FTP" evidence="8">
    <location>
        <begin position="69"/>
        <end position="110"/>
    </location>
</feature>
<evidence type="ECO:0000256" key="5">
    <source>
        <dbReference type="ARBA" id="ARBA00022833"/>
    </source>
</evidence>
<accession>A0ABT8HUR7</accession>
<dbReference type="SUPFAM" id="SSF55486">
    <property type="entry name" value="Metalloproteases ('zincins'), catalytic domain"/>
    <property type="match status" value="1"/>
</dbReference>
<evidence type="ECO:0000256" key="3">
    <source>
        <dbReference type="ARBA" id="ARBA00022729"/>
    </source>
</evidence>
<dbReference type="InterPro" id="IPR001842">
    <property type="entry name" value="Peptidase_M36"/>
</dbReference>
<evidence type="ECO:0000313" key="9">
    <source>
        <dbReference type="EMBL" id="MDN4524518.1"/>
    </source>
</evidence>
<keyword evidence="3" id="KW-0732">Signal</keyword>
<keyword evidence="2" id="KW-0479">Metal-binding</keyword>
<dbReference type="InterPro" id="IPR050728">
    <property type="entry name" value="Zinc_Metalloprotease_M4"/>
</dbReference>